<dbReference type="Proteomes" id="UP001501204">
    <property type="component" value="Unassembled WGS sequence"/>
</dbReference>
<feature type="transmembrane region" description="Helical" evidence="2">
    <location>
        <begin position="227"/>
        <end position="248"/>
    </location>
</feature>
<accession>A0ABP4XAV3</accession>
<keyword evidence="2" id="KW-0812">Transmembrane</keyword>
<name>A0ABP4XAV3_9MICC</name>
<proteinExistence type="predicted"/>
<evidence type="ECO:0000256" key="1">
    <source>
        <dbReference type="SAM" id="MobiDB-lite"/>
    </source>
</evidence>
<gene>
    <name evidence="3" type="ORF">GCM10009767_32360</name>
</gene>
<evidence type="ECO:0000313" key="3">
    <source>
        <dbReference type="EMBL" id="GAA1771975.1"/>
    </source>
</evidence>
<keyword evidence="4" id="KW-1185">Reference proteome</keyword>
<protein>
    <recommendedName>
        <fullName evidence="5">Hydrolytic protein</fullName>
    </recommendedName>
</protein>
<evidence type="ECO:0008006" key="5">
    <source>
        <dbReference type="Google" id="ProtNLM"/>
    </source>
</evidence>
<feature type="region of interest" description="Disordered" evidence="1">
    <location>
        <begin position="275"/>
        <end position="295"/>
    </location>
</feature>
<keyword evidence="2" id="KW-1133">Transmembrane helix</keyword>
<keyword evidence="2" id="KW-0472">Membrane</keyword>
<sequence length="417" mass="44144">MSPSAALETSGTTLEAGGAASVSLTVRNDRDVVDEYRFRVVGRLDRWATVEPGKVSVYPGDSATVTVLFRPPRSWEVPAGNTPYGVQVLPAQHPQDSVVAEGVLDVQPFWETSAELVPRTSEGRGGGKHRVAVDNRGNIPITVQLVAKDPEDRLHMVLGAPALTVQPGAVQSADLRVRPRHRIWRGTQTAHPFTVELRPDGGPGTMLTGTHRQDPLLPGWTPKIVKWLIVLGVVALLVLGVVIATGVLQNLVARVVPCVQGAVVGRFEACQRLVGADPPQEQDGAGQDQGGGGEDGELEEIALELTADAEPGGELGQDVREVEQDGAVFTSVVLRTSSGDEGVFLLSISGTPITQQLSMSQIQDGEQEFSLGQPGIPANAGQEVQLDLRCDSADDELLSLTDSCEVTAELQGVVPQG</sequence>
<dbReference type="RefSeq" id="WP_344124269.1">
    <property type="nucleotide sequence ID" value="NZ_BAAAOA010000046.1"/>
</dbReference>
<evidence type="ECO:0000256" key="2">
    <source>
        <dbReference type="SAM" id="Phobius"/>
    </source>
</evidence>
<organism evidence="3 4">
    <name type="scientific">Kocuria aegyptia</name>
    <dbReference type="NCBI Taxonomy" id="330943"/>
    <lineage>
        <taxon>Bacteria</taxon>
        <taxon>Bacillati</taxon>
        <taxon>Actinomycetota</taxon>
        <taxon>Actinomycetes</taxon>
        <taxon>Micrococcales</taxon>
        <taxon>Micrococcaceae</taxon>
        <taxon>Kocuria</taxon>
    </lineage>
</organism>
<comment type="caution">
    <text evidence="3">The sequence shown here is derived from an EMBL/GenBank/DDBJ whole genome shotgun (WGS) entry which is preliminary data.</text>
</comment>
<evidence type="ECO:0000313" key="4">
    <source>
        <dbReference type="Proteomes" id="UP001501204"/>
    </source>
</evidence>
<dbReference type="EMBL" id="BAAAOA010000046">
    <property type="protein sequence ID" value="GAA1771975.1"/>
    <property type="molecule type" value="Genomic_DNA"/>
</dbReference>
<reference evidence="4" key="1">
    <citation type="journal article" date="2019" name="Int. J. Syst. Evol. Microbiol.">
        <title>The Global Catalogue of Microorganisms (GCM) 10K type strain sequencing project: providing services to taxonomists for standard genome sequencing and annotation.</title>
        <authorList>
            <consortium name="The Broad Institute Genomics Platform"/>
            <consortium name="The Broad Institute Genome Sequencing Center for Infectious Disease"/>
            <person name="Wu L."/>
            <person name="Ma J."/>
        </authorList>
    </citation>
    <scope>NUCLEOTIDE SEQUENCE [LARGE SCALE GENOMIC DNA]</scope>
    <source>
        <strain evidence="4">JCM 14735</strain>
    </source>
</reference>